<dbReference type="EMBL" id="JALJOS010000021">
    <property type="protein sequence ID" value="KAK9826230.1"/>
    <property type="molecule type" value="Genomic_DNA"/>
</dbReference>
<proteinExistence type="predicted"/>
<dbReference type="Proteomes" id="UP001438707">
    <property type="component" value="Unassembled WGS sequence"/>
</dbReference>
<name>A0AAW1QXF0_9CHLO</name>
<evidence type="ECO:0000313" key="2">
    <source>
        <dbReference type="Proteomes" id="UP001438707"/>
    </source>
</evidence>
<evidence type="ECO:0000313" key="1">
    <source>
        <dbReference type="EMBL" id="KAK9826230.1"/>
    </source>
</evidence>
<protein>
    <submittedName>
        <fullName evidence="1">Uncharacterized protein</fullName>
    </submittedName>
</protein>
<accession>A0AAW1QXF0</accession>
<gene>
    <name evidence="1" type="ORF">WJX74_001436</name>
</gene>
<organism evidence="1 2">
    <name type="scientific">Apatococcus lobatus</name>
    <dbReference type="NCBI Taxonomy" id="904363"/>
    <lineage>
        <taxon>Eukaryota</taxon>
        <taxon>Viridiplantae</taxon>
        <taxon>Chlorophyta</taxon>
        <taxon>core chlorophytes</taxon>
        <taxon>Trebouxiophyceae</taxon>
        <taxon>Chlorellales</taxon>
        <taxon>Chlorellaceae</taxon>
        <taxon>Apatococcus</taxon>
    </lineage>
</organism>
<reference evidence="1 2" key="1">
    <citation type="journal article" date="2024" name="Nat. Commun.">
        <title>Phylogenomics reveals the evolutionary origins of lichenization in chlorophyte algae.</title>
        <authorList>
            <person name="Puginier C."/>
            <person name="Libourel C."/>
            <person name="Otte J."/>
            <person name="Skaloud P."/>
            <person name="Haon M."/>
            <person name="Grisel S."/>
            <person name="Petersen M."/>
            <person name="Berrin J.G."/>
            <person name="Delaux P.M."/>
            <person name="Dal Grande F."/>
            <person name="Keller J."/>
        </authorList>
    </citation>
    <scope>NUCLEOTIDE SEQUENCE [LARGE SCALE GENOMIC DNA]</scope>
    <source>
        <strain evidence="1 2">SAG 2145</strain>
    </source>
</reference>
<sequence>MLDDQQFLKRQLKYNQQQHAASAEAGLKARTQSQRLTKLLAAAQDRADVANQHASKLQLQLLTQADTTGTEQDDASECTGALQEQRLAVLEQQRDGLCS</sequence>
<comment type="caution">
    <text evidence="1">The sequence shown here is derived from an EMBL/GenBank/DDBJ whole genome shotgun (WGS) entry which is preliminary data.</text>
</comment>
<keyword evidence="2" id="KW-1185">Reference proteome</keyword>
<dbReference type="AlphaFoldDB" id="A0AAW1QXF0"/>